<protein>
    <submittedName>
        <fullName evidence="1">Uncharacterized protein</fullName>
    </submittedName>
</protein>
<sequence>MQQSTPVVWLWCMRLVKGREVGRRICLVHARQPALADHDCIECAWRTGAVLGRAVVPSVMCRTLKQNRAGCLS</sequence>
<accession>A0AAE0I9E0</accession>
<dbReference type="Proteomes" id="UP001286456">
    <property type="component" value="Unassembled WGS sequence"/>
</dbReference>
<dbReference type="AlphaFoldDB" id="A0AAE0I9E0"/>
<evidence type="ECO:0000313" key="1">
    <source>
        <dbReference type="EMBL" id="KAK3320714.1"/>
    </source>
</evidence>
<keyword evidence="2" id="KW-1185">Reference proteome</keyword>
<evidence type="ECO:0000313" key="2">
    <source>
        <dbReference type="Proteomes" id="UP001286456"/>
    </source>
</evidence>
<reference evidence="1" key="2">
    <citation type="submission" date="2023-06" db="EMBL/GenBank/DDBJ databases">
        <authorList>
            <consortium name="Lawrence Berkeley National Laboratory"/>
            <person name="Haridas S."/>
            <person name="Hensen N."/>
            <person name="Bonometti L."/>
            <person name="Westerberg I."/>
            <person name="Brannstrom I.O."/>
            <person name="Guillou S."/>
            <person name="Cros-Aarteil S."/>
            <person name="Calhoun S."/>
            <person name="Kuo A."/>
            <person name="Mondo S."/>
            <person name="Pangilinan J."/>
            <person name="Riley R."/>
            <person name="Labutti K."/>
            <person name="Andreopoulos B."/>
            <person name="Lipzen A."/>
            <person name="Chen C."/>
            <person name="Yanf M."/>
            <person name="Daum C."/>
            <person name="Ng V."/>
            <person name="Clum A."/>
            <person name="Steindorff A."/>
            <person name="Ohm R."/>
            <person name="Martin F."/>
            <person name="Silar P."/>
            <person name="Natvig D."/>
            <person name="Lalanne C."/>
            <person name="Gautier V."/>
            <person name="Ament-Velasquez S.L."/>
            <person name="Kruys A."/>
            <person name="Hutchinson M.I."/>
            <person name="Powell A.J."/>
            <person name="Barry K."/>
            <person name="Miller A.N."/>
            <person name="Grigoriev I.V."/>
            <person name="Debuchy R."/>
            <person name="Gladieux P."/>
            <person name="Thoren M.H."/>
            <person name="Johannesson H."/>
        </authorList>
    </citation>
    <scope>NUCLEOTIDE SEQUENCE</scope>
    <source>
        <strain evidence="1">SMH4131-1</strain>
    </source>
</reference>
<dbReference type="EMBL" id="JAUEPO010000005">
    <property type="protein sequence ID" value="KAK3320714.1"/>
    <property type="molecule type" value="Genomic_DNA"/>
</dbReference>
<name>A0AAE0I9E0_9PEZI</name>
<comment type="caution">
    <text evidence="1">The sequence shown here is derived from an EMBL/GenBank/DDBJ whole genome shotgun (WGS) entry which is preliminary data.</text>
</comment>
<proteinExistence type="predicted"/>
<reference evidence="1" key="1">
    <citation type="journal article" date="2023" name="Mol. Phylogenet. Evol.">
        <title>Genome-scale phylogeny and comparative genomics of the fungal order Sordariales.</title>
        <authorList>
            <person name="Hensen N."/>
            <person name="Bonometti L."/>
            <person name="Westerberg I."/>
            <person name="Brannstrom I.O."/>
            <person name="Guillou S."/>
            <person name="Cros-Aarteil S."/>
            <person name="Calhoun S."/>
            <person name="Haridas S."/>
            <person name="Kuo A."/>
            <person name="Mondo S."/>
            <person name="Pangilinan J."/>
            <person name="Riley R."/>
            <person name="LaButti K."/>
            <person name="Andreopoulos B."/>
            <person name="Lipzen A."/>
            <person name="Chen C."/>
            <person name="Yan M."/>
            <person name="Daum C."/>
            <person name="Ng V."/>
            <person name="Clum A."/>
            <person name="Steindorff A."/>
            <person name="Ohm R.A."/>
            <person name="Martin F."/>
            <person name="Silar P."/>
            <person name="Natvig D.O."/>
            <person name="Lalanne C."/>
            <person name="Gautier V."/>
            <person name="Ament-Velasquez S.L."/>
            <person name="Kruys A."/>
            <person name="Hutchinson M.I."/>
            <person name="Powell A.J."/>
            <person name="Barry K."/>
            <person name="Miller A.N."/>
            <person name="Grigoriev I.V."/>
            <person name="Debuchy R."/>
            <person name="Gladieux P."/>
            <person name="Hiltunen Thoren M."/>
            <person name="Johannesson H."/>
        </authorList>
    </citation>
    <scope>NUCLEOTIDE SEQUENCE</scope>
    <source>
        <strain evidence="1">SMH4131-1</strain>
    </source>
</reference>
<gene>
    <name evidence="1" type="ORF">B0T19DRAFT_430251</name>
</gene>
<organism evidence="1 2">
    <name type="scientific">Cercophora scortea</name>
    <dbReference type="NCBI Taxonomy" id="314031"/>
    <lineage>
        <taxon>Eukaryota</taxon>
        <taxon>Fungi</taxon>
        <taxon>Dikarya</taxon>
        <taxon>Ascomycota</taxon>
        <taxon>Pezizomycotina</taxon>
        <taxon>Sordariomycetes</taxon>
        <taxon>Sordariomycetidae</taxon>
        <taxon>Sordariales</taxon>
        <taxon>Lasiosphaeriaceae</taxon>
        <taxon>Cercophora</taxon>
    </lineage>
</organism>